<dbReference type="SMART" id="SM00908">
    <property type="entry name" value="Gal-bind_lectin"/>
    <property type="match status" value="1"/>
</dbReference>
<name>A0A4U6UJ73_SETVI</name>
<feature type="chain" id="PRO_5020813826" description="Galectin" evidence="3">
    <location>
        <begin position="28"/>
        <end position="411"/>
    </location>
</feature>
<evidence type="ECO:0000313" key="5">
    <source>
        <dbReference type="EMBL" id="TKW14243.1"/>
    </source>
</evidence>
<feature type="signal peptide" evidence="3">
    <location>
        <begin position="1"/>
        <end position="27"/>
    </location>
</feature>
<evidence type="ECO:0000256" key="2">
    <source>
        <dbReference type="SAM" id="MobiDB-lite"/>
    </source>
</evidence>
<proteinExistence type="predicted"/>
<dbReference type="Gene3D" id="2.60.120.200">
    <property type="match status" value="1"/>
</dbReference>
<dbReference type="GO" id="GO:1901137">
    <property type="term" value="P:carbohydrate derivative biosynthetic process"/>
    <property type="evidence" value="ECO:0007669"/>
    <property type="project" value="UniProtKB-ARBA"/>
</dbReference>
<dbReference type="Pfam" id="PF00337">
    <property type="entry name" value="Gal-bind_lectin"/>
    <property type="match status" value="1"/>
</dbReference>
<dbReference type="PROSITE" id="PS51304">
    <property type="entry name" value="GALECTIN"/>
    <property type="match status" value="1"/>
</dbReference>
<sequence length="411" mass="43688">MRKCSGVLLIFTLAVVLLLLSPSPSPAPPPTTAATGPVAHLLPSLPGLSDLYPPPANSTAQLSWGLLRPLLCRSDALPGTATGVLEAADAWRNLTLAVAAAAADEEGRAQGPSCPASVEGDLGAGRAGIPCGLAEGAAVTVVGVPREGAARFMVEMVGAGGEVVLHVNVSLGAAGMLVEQNSWTPQEGWGEWERCPQVGDVGSSNSSLQRSLVDGLVRCNEKMGSSIIQENNSTMINVNGNQPGDGQRPKERSQLSGSFSIVEGEPFTITVWAGVEGFHITVNGQHETSFAYREWSEPWLIAEVKVSGDLELLSFLANGLPVSEEIDMASVALLKAPPLPKKRAFLLVGVFSTGNNFKRRMALRRTWMQYEAVRSGDVVVRFFAGLHKSEQVNMELWREAQLPKLFLQSTS</sequence>
<protein>
    <recommendedName>
        <fullName evidence="1">Galectin</fullName>
    </recommendedName>
</protein>
<keyword evidence="6" id="KW-1185">Reference proteome</keyword>
<organism evidence="5 6">
    <name type="scientific">Setaria viridis</name>
    <name type="common">Green bristlegrass</name>
    <name type="synonym">Setaria italica subsp. viridis</name>
    <dbReference type="NCBI Taxonomy" id="4556"/>
    <lineage>
        <taxon>Eukaryota</taxon>
        <taxon>Viridiplantae</taxon>
        <taxon>Streptophyta</taxon>
        <taxon>Embryophyta</taxon>
        <taxon>Tracheophyta</taxon>
        <taxon>Spermatophyta</taxon>
        <taxon>Magnoliopsida</taxon>
        <taxon>Liliopsida</taxon>
        <taxon>Poales</taxon>
        <taxon>Poaceae</taxon>
        <taxon>PACMAD clade</taxon>
        <taxon>Panicoideae</taxon>
        <taxon>Panicodae</taxon>
        <taxon>Paniceae</taxon>
        <taxon>Cenchrinae</taxon>
        <taxon>Setaria</taxon>
    </lineage>
</organism>
<dbReference type="CDD" id="cd00070">
    <property type="entry name" value="GLECT"/>
    <property type="match status" value="1"/>
</dbReference>
<dbReference type="InterPro" id="IPR001079">
    <property type="entry name" value="Galectin_CRD"/>
</dbReference>
<dbReference type="SUPFAM" id="SSF49899">
    <property type="entry name" value="Concanavalin A-like lectins/glucanases"/>
    <property type="match status" value="1"/>
</dbReference>
<dbReference type="EMBL" id="CM016556">
    <property type="protein sequence ID" value="TKW14243.1"/>
    <property type="molecule type" value="Genomic_DNA"/>
</dbReference>
<dbReference type="UniPathway" id="UPA00378"/>
<dbReference type="PANTHER" id="PTHR11346:SF147">
    <property type="entry name" value="GALECTIN"/>
    <property type="match status" value="1"/>
</dbReference>
<dbReference type="SMART" id="SM00276">
    <property type="entry name" value="GLECT"/>
    <property type="match status" value="1"/>
</dbReference>
<keyword evidence="1" id="KW-0430">Lectin</keyword>
<evidence type="ECO:0000256" key="3">
    <source>
        <dbReference type="SAM" id="SignalP"/>
    </source>
</evidence>
<keyword evidence="3" id="KW-0732">Signal</keyword>
<dbReference type="Proteomes" id="UP000298652">
    <property type="component" value="Chromosome 5"/>
</dbReference>
<dbReference type="InterPro" id="IPR013320">
    <property type="entry name" value="ConA-like_dom_sf"/>
</dbReference>
<dbReference type="AlphaFoldDB" id="A0A4U6UJ73"/>
<feature type="compositionally biased region" description="Polar residues" evidence="2">
    <location>
        <begin position="231"/>
        <end position="244"/>
    </location>
</feature>
<evidence type="ECO:0000259" key="4">
    <source>
        <dbReference type="PROSITE" id="PS51304"/>
    </source>
</evidence>
<dbReference type="Gramene" id="TKW14243">
    <property type="protein sequence ID" value="TKW14243"/>
    <property type="gene ID" value="SEVIR_5G155600v2"/>
</dbReference>
<evidence type="ECO:0000256" key="1">
    <source>
        <dbReference type="RuleBase" id="RU102079"/>
    </source>
</evidence>
<accession>A0A4U6UJ73</accession>
<dbReference type="GO" id="GO:0030246">
    <property type="term" value="F:carbohydrate binding"/>
    <property type="evidence" value="ECO:0007669"/>
    <property type="project" value="UniProtKB-UniRule"/>
</dbReference>
<feature type="domain" description="Galectin" evidence="4">
    <location>
        <begin position="125"/>
        <end position="318"/>
    </location>
</feature>
<evidence type="ECO:0000313" key="6">
    <source>
        <dbReference type="Proteomes" id="UP000298652"/>
    </source>
</evidence>
<feature type="region of interest" description="Disordered" evidence="2">
    <location>
        <begin position="231"/>
        <end position="255"/>
    </location>
</feature>
<reference evidence="5" key="1">
    <citation type="submission" date="2019-03" db="EMBL/GenBank/DDBJ databases">
        <title>WGS assembly of Setaria viridis.</title>
        <authorList>
            <person name="Huang P."/>
            <person name="Jenkins J."/>
            <person name="Grimwood J."/>
            <person name="Barry K."/>
            <person name="Healey A."/>
            <person name="Mamidi S."/>
            <person name="Sreedasyam A."/>
            <person name="Shu S."/>
            <person name="Feldman M."/>
            <person name="Wu J."/>
            <person name="Yu Y."/>
            <person name="Chen C."/>
            <person name="Johnson J."/>
            <person name="Rokhsar D."/>
            <person name="Baxter I."/>
            <person name="Schmutz J."/>
            <person name="Brutnell T."/>
            <person name="Kellogg E."/>
        </authorList>
    </citation>
    <scope>NUCLEOTIDE SEQUENCE [LARGE SCALE GENOMIC DNA]</scope>
</reference>
<gene>
    <name evidence="5" type="ORF">SEVIR_5G155600v2</name>
</gene>
<dbReference type="InterPro" id="IPR044156">
    <property type="entry name" value="Galectin-like"/>
</dbReference>
<dbReference type="PANTHER" id="PTHR11346">
    <property type="entry name" value="GALECTIN"/>
    <property type="match status" value="1"/>
</dbReference>